<reference evidence="1 2" key="1">
    <citation type="submission" date="2014-02" db="EMBL/GenBank/DDBJ databases">
        <authorList>
            <person name="Genoscope - CEA"/>
        </authorList>
    </citation>
    <scope>NUCLEOTIDE SEQUENCE [LARGE SCALE GENOMIC DNA]</scope>
    <source>
        <strain evidence="1 2">PCC 8005</strain>
    </source>
</reference>
<sequence>MTQKIWLDKMTNEPSQVCPICGVKIVKAPGGDRVLFSVGAPGTRARLWARVCQFVKKPGCINSDPALIGETKPTDPYRPQ</sequence>
<keyword evidence="2" id="KW-1185">Reference proteome</keyword>
<evidence type="ECO:0000313" key="1">
    <source>
        <dbReference type="EMBL" id="CDM94928.1"/>
    </source>
</evidence>
<name>A0A9P1KGB5_9CYAN</name>
<gene>
    <name evidence="1" type="ORF">ARTHRO_30194</name>
</gene>
<evidence type="ECO:0000313" key="2">
    <source>
        <dbReference type="Proteomes" id="UP000032946"/>
    </source>
</evidence>
<accession>A0A9P1KGB5</accession>
<organism evidence="1 2">
    <name type="scientific">Limnospira indica PCC 8005</name>
    <dbReference type="NCBI Taxonomy" id="376219"/>
    <lineage>
        <taxon>Bacteria</taxon>
        <taxon>Bacillati</taxon>
        <taxon>Cyanobacteriota</taxon>
        <taxon>Cyanophyceae</taxon>
        <taxon>Oscillatoriophycideae</taxon>
        <taxon>Oscillatoriales</taxon>
        <taxon>Sirenicapillariaceae</taxon>
        <taxon>Limnospira</taxon>
    </lineage>
</organism>
<protein>
    <submittedName>
        <fullName evidence="1">Uncharacterized protein</fullName>
    </submittedName>
</protein>
<proteinExistence type="predicted"/>
<dbReference type="Proteomes" id="UP000032946">
    <property type="component" value="Chromosome"/>
</dbReference>
<dbReference type="AlphaFoldDB" id="A0A9P1KGB5"/>
<dbReference type="EMBL" id="FO818640">
    <property type="protein sequence ID" value="CDM94928.1"/>
    <property type="molecule type" value="Genomic_DNA"/>
</dbReference>